<sequence length="219" mass="24002">MLLCSLSLPIVTTRMESLFSAMIALLLVSFSCFTASALTSNNGNIVVKWDLMSWTPDGYVAVVTAYNNQKQRSIPSPGWEMSWRWTKKEVIWSMVGARTTYQGDCSMFKGNIPHSCVRKPTVVDLPPGTPYNQQVANCCKGGVLKPGLESAFQLSVGLAGTTNKTARMPKSFTFTAPKQQYICGPAKNVRATKFITADGRRVTSAVATWNITCVFHKAT</sequence>
<evidence type="ECO:0000313" key="5">
    <source>
        <dbReference type="Proteomes" id="UP000836841"/>
    </source>
</evidence>
<evidence type="ECO:0000256" key="3">
    <source>
        <dbReference type="ARBA" id="ARBA00023180"/>
    </source>
</evidence>
<evidence type="ECO:0000256" key="2">
    <source>
        <dbReference type="ARBA" id="ARBA00022729"/>
    </source>
</evidence>
<evidence type="ECO:0000313" key="4">
    <source>
        <dbReference type="EMBL" id="CAH2044088.1"/>
    </source>
</evidence>
<dbReference type="AlphaFoldDB" id="A0AAU9RMY8"/>
<organism evidence="4 5">
    <name type="scientific">Thlaspi arvense</name>
    <name type="common">Field penny-cress</name>
    <dbReference type="NCBI Taxonomy" id="13288"/>
    <lineage>
        <taxon>Eukaryota</taxon>
        <taxon>Viridiplantae</taxon>
        <taxon>Streptophyta</taxon>
        <taxon>Embryophyta</taxon>
        <taxon>Tracheophyta</taxon>
        <taxon>Spermatophyta</taxon>
        <taxon>Magnoliopsida</taxon>
        <taxon>eudicotyledons</taxon>
        <taxon>Gunneridae</taxon>
        <taxon>Pentapetalae</taxon>
        <taxon>rosids</taxon>
        <taxon>malvids</taxon>
        <taxon>Brassicales</taxon>
        <taxon>Brassicaceae</taxon>
        <taxon>Thlaspideae</taxon>
        <taxon>Thlaspi</taxon>
    </lineage>
</organism>
<reference evidence="4 5" key="1">
    <citation type="submission" date="2022-03" db="EMBL/GenBank/DDBJ databases">
        <authorList>
            <person name="Nunn A."/>
            <person name="Chopra R."/>
            <person name="Nunn A."/>
            <person name="Contreras Garrido A."/>
        </authorList>
    </citation>
    <scope>NUCLEOTIDE SEQUENCE [LARGE SCALE GENOMIC DNA]</scope>
</reference>
<dbReference type="Pfam" id="PF04833">
    <property type="entry name" value="COBRA"/>
    <property type="match status" value="1"/>
</dbReference>
<name>A0AAU9RMY8_THLAR</name>
<accession>A0AAU9RMY8</accession>
<dbReference type="GO" id="GO:0052324">
    <property type="term" value="P:plant-type cell wall cellulose biosynthetic process"/>
    <property type="evidence" value="ECO:0007669"/>
    <property type="project" value="TreeGrafter"/>
</dbReference>
<dbReference type="PANTHER" id="PTHR31673">
    <property type="entry name" value="PROTEIN COBRA"/>
    <property type="match status" value="1"/>
</dbReference>
<dbReference type="InterPro" id="IPR006918">
    <property type="entry name" value="COBRA_pln"/>
</dbReference>
<proteinExistence type="inferred from homology"/>
<dbReference type="GO" id="GO:0005886">
    <property type="term" value="C:plasma membrane"/>
    <property type="evidence" value="ECO:0007669"/>
    <property type="project" value="TreeGrafter"/>
</dbReference>
<dbReference type="EMBL" id="OU466858">
    <property type="protein sequence ID" value="CAH2044088.1"/>
    <property type="molecule type" value="Genomic_DNA"/>
</dbReference>
<keyword evidence="2" id="KW-0732">Signal</keyword>
<protein>
    <recommendedName>
        <fullName evidence="6">COBRA-like protein 5</fullName>
    </recommendedName>
</protein>
<evidence type="ECO:0008006" key="6">
    <source>
        <dbReference type="Google" id="ProtNLM"/>
    </source>
</evidence>
<dbReference type="Proteomes" id="UP000836841">
    <property type="component" value="Chromosome 2"/>
</dbReference>
<gene>
    <name evidence="4" type="ORF">TAV2_LOCUS8062</name>
</gene>
<keyword evidence="5" id="KW-1185">Reference proteome</keyword>
<keyword evidence="3" id="KW-0325">Glycoprotein</keyword>
<evidence type="ECO:0000256" key="1">
    <source>
        <dbReference type="ARBA" id="ARBA00005507"/>
    </source>
</evidence>
<dbReference type="PANTHER" id="PTHR31673:SF39">
    <property type="entry name" value="COBRA-LIKE PROTEIN 5"/>
    <property type="match status" value="1"/>
</dbReference>
<comment type="similarity">
    <text evidence="1">Belongs to the COBRA family.</text>
</comment>
<dbReference type="GO" id="GO:0010215">
    <property type="term" value="P:cellulose microfibril organization"/>
    <property type="evidence" value="ECO:0007669"/>
    <property type="project" value="InterPro"/>
</dbReference>